<accession>A0ABX8ECU5</accession>
<dbReference type="Pfam" id="PF11739">
    <property type="entry name" value="YdbH-like"/>
    <property type="match status" value="1"/>
</dbReference>
<dbReference type="EMBL" id="CP054856">
    <property type="protein sequence ID" value="QVM85895.1"/>
    <property type="molecule type" value="Genomic_DNA"/>
</dbReference>
<evidence type="ECO:0000256" key="1">
    <source>
        <dbReference type="SAM" id="MobiDB-lite"/>
    </source>
</evidence>
<keyword evidence="4" id="KW-1185">Reference proteome</keyword>
<proteinExistence type="predicted"/>
<feature type="transmembrane region" description="Helical" evidence="2">
    <location>
        <begin position="33"/>
        <end position="51"/>
    </location>
</feature>
<reference evidence="3 4" key="1">
    <citation type="journal article" date="2021" name="Int. J. Syst. Evol. Microbiol.">
        <title>Novosphingobium decolorationis sp. nov., an aniline blue-decolourizing bacterium isolated from East Pacific sediment.</title>
        <authorList>
            <person name="Chen X."/>
            <person name="Dong B."/>
            <person name="Chen T."/>
            <person name="Ren N."/>
            <person name="Wang J."/>
            <person name="Xu Y."/>
            <person name="Yang J."/>
            <person name="Zhu S."/>
            <person name="Chen J."/>
        </authorList>
    </citation>
    <scope>NUCLEOTIDE SEQUENCE [LARGE SCALE GENOMIC DNA]</scope>
    <source>
        <strain evidence="3 4">502str22</strain>
    </source>
</reference>
<gene>
    <name evidence="3" type="ORF">HT578_21230</name>
</gene>
<evidence type="ECO:0000313" key="4">
    <source>
        <dbReference type="Proteomes" id="UP000677126"/>
    </source>
</evidence>
<evidence type="ECO:0000256" key="2">
    <source>
        <dbReference type="SAM" id="Phobius"/>
    </source>
</evidence>
<name>A0ABX8ECU5_9SPHN</name>
<organism evidence="3 4">
    <name type="scientific">Novosphingobium decolorationis</name>
    <dbReference type="NCBI Taxonomy" id="2698673"/>
    <lineage>
        <taxon>Bacteria</taxon>
        <taxon>Pseudomonadati</taxon>
        <taxon>Pseudomonadota</taxon>
        <taxon>Alphaproteobacteria</taxon>
        <taxon>Sphingomonadales</taxon>
        <taxon>Sphingomonadaceae</taxon>
        <taxon>Novosphingobium</taxon>
    </lineage>
</organism>
<evidence type="ECO:0000313" key="3">
    <source>
        <dbReference type="EMBL" id="QVM85895.1"/>
    </source>
</evidence>
<protein>
    <submittedName>
        <fullName evidence="3">YdbH domain-containing protein</fullName>
    </submittedName>
</protein>
<feature type="compositionally biased region" description="Acidic residues" evidence="1">
    <location>
        <begin position="1"/>
        <end position="11"/>
    </location>
</feature>
<keyword evidence="2" id="KW-0472">Membrane</keyword>
<keyword evidence="2" id="KW-1133">Transmembrane helix</keyword>
<feature type="region of interest" description="Disordered" evidence="1">
    <location>
        <begin position="1"/>
        <end position="21"/>
    </location>
</feature>
<dbReference type="Proteomes" id="UP000677126">
    <property type="component" value="Chromosome"/>
</dbReference>
<dbReference type="InterPro" id="IPR021730">
    <property type="entry name" value="YdbH"/>
</dbReference>
<keyword evidence="2" id="KW-0812">Transmembrane</keyword>
<sequence>MAQDESLESNEEERVAEEAARPVAARRRRRRRIALGLGVVGAMALGSAWIAREDIADNIVQSELSALGLPATYDIVQIGPDEQIVRNVVIGDPAHPDLTIAEVRVATRLTFGLPGLGRITLVRPRLYGRMKNGSVSFGSLDKVLFADPQSTEPTQLPDLDLAVKDGGALLVTDAGRVGVSLEGEGALRGGFEGELAAKAPALAYAGCTSGPLSLYGKLSVAAGRPRLKGPLRLEDFACEGQGASLAKAALDLDLELDDTLDGGRASLGLSAQRLRMADAGAAALEGSAQVTYRGDSLNARYDLAARDPGGAPLHLSRLELSGTARASAGFDTLSLETDLSGENLRPGSGLASALQDLARTTQGSLVAGLADQIRVNLARELRGSTLEARLIARSNARGRSVVVPQARVRARSGESLLELSRMQMLLADGAPRVSGNFVTSGRRLPRLNGRMETRDSGETAFHVQMADYRAGEDHVAIPEMVLRQRGNGDLDVAGEVRLGGALPGGSVRNLRVPVSGRWKGNGDLALWSSCTTVTFDALTMANLTLDANRLSLCPPKGRAMARYDSGGFAFAAGTPALELSGHLGESEVRLATGPVGLAYPGTLAARDIAVALGPEAAPSRFAIANLTADLAGDVAGTFENADVALAAVPLDLHEVAGNWSYAGGVLRLDDSQFVLVDRQKDARFEPMVARGASLELADNVISASARLREPQSDRAVGRVDIVHDLGTLRGHADLAVDGLTFGDNLQPEQLSTNLRGLVSLVEGTVTGTGRIDWRGDAVTSRGRFASEGLDFAAPFGPVEGLSGEVVFTDLLGMVTAPDQRLAVASINPGIEVTDGAISFEMQPDHRLVVNGAKWPFMDGELTLAPTTMTVGAVETRRYTLNVKGLNAASLVRHMELDNISASGVFDGQLPIVYDQNGARIENGSLVAREPGGNVAYVGALSYEDLSTMGNFAFDALKSIDYKTMEVTLNGSLSGEIITQLRFAGISQGTGATRNFLTRQIAKLPVRFIVNIQAPFFQLFGNMRSLYDSNYVVDPRELGLVAKDGKSQAGEGAVAPFISIQPPVSEDTP</sequence>